<name>A0A5E4PGM3_9COXI</name>
<accession>A0A5E4PGM3</accession>
<keyword evidence="1" id="KW-0472">Membrane</keyword>
<organism evidence="2 3">
    <name type="scientific">Aquicella siphonis</name>
    <dbReference type="NCBI Taxonomy" id="254247"/>
    <lineage>
        <taxon>Bacteria</taxon>
        <taxon>Pseudomonadati</taxon>
        <taxon>Pseudomonadota</taxon>
        <taxon>Gammaproteobacteria</taxon>
        <taxon>Legionellales</taxon>
        <taxon>Coxiellaceae</taxon>
        <taxon>Aquicella</taxon>
    </lineage>
</organism>
<evidence type="ECO:0000313" key="2">
    <source>
        <dbReference type="EMBL" id="VVC76024.1"/>
    </source>
</evidence>
<dbReference type="EMBL" id="LR699119">
    <property type="protein sequence ID" value="VVC76024.1"/>
    <property type="molecule type" value="Genomic_DNA"/>
</dbReference>
<keyword evidence="1" id="KW-1133">Transmembrane helix</keyword>
<proteinExistence type="predicted"/>
<dbReference type="Proteomes" id="UP000324194">
    <property type="component" value="Chromosome 1"/>
</dbReference>
<protein>
    <submittedName>
        <fullName evidence="2">Uncharacterized protein</fullName>
    </submittedName>
</protein>
<feature type="transmembrane region" description="Helical" evidence="1">
    <location>
        <begin position="12"/>
        <end position="35"/>
    </location>
</feature>
<evidence type="ECO:0000313" key="3">
    <source>
        <dbReference type="Proteomes" id="UP000324194"/>
    </source>
</evidence>
<dbReference type="RefSeq" id="WP_148339277.1">
    <property type="nucleotide sequence ID" value="NZ_LR699119.1"/>
</dbReference>
<reference evidence="2 3" key="1">
    <citation type="submission" date="2019-08" db="EMBL/GenBank/DDBJ databases">
        <authorList>
            <person name="Guy L."/>
        </authorList>
    </citation>
    <scope>NUCLEOTIDE SEQUENCE [LARGE SCALE GENOMIC DNA]</scope>
    <source>
        <strain evidence="2 3">SGT-108</strain>
    </source>
</reference>
<dbReference type="AlphaFoldDB" id="A0A5E4PGM3"/>
<evidence type="ECO:0000256" key="1">
    <source>
        <dbReference type="SAM" id="Phobius"/>
    </source>
</evidence>
<keyword evidence="3" id="KW-1185">Reference proteome</keyword>
<keyword evidence="1" id="KW-0812">Transmembrane</keyword>
<sequence>MVPLAKLKPLVLAIIVLSIIFAYILLMNSIFHAVINKHEKRIVDLEIESAAVSQQVAQLAATVEQNSEDGAAMCAQFKDSVFNTFEFMDKDIQKLNNKVTALEKQAVSKK</sequence>
<gene>
    <name evidence="2" type="ORF">AQUSIP_13250</name>
</gene>
<dbReference type="KEGG" id="asip:AQUSIP_13250"/>